<keyword evidence="1 2" id="KW-0732">Signal</keyword>
<protein>
    <submittedName>
        <fullName evidence="3">Tripartite ATP-independent transporter DctP family solute receptor</fullName>
    </submittedName>
</protein>
<comment type="caution">
    <text evidence="3">The sequence shown here is derived from an EMBL/GenBank/DDBJ whole genome shotgun (WGS) entry which is preliminary data.</text>
</comment>
<dbReference type="Proteomes" id="UP000241639">
    <property type="component" value="Unassembled WGS sequence"/>
</dbReference>
<dbReference type="NCBIfam" id="TIGR00787">
    <property type="entry name" value="dctP"/>
    <property type="match status" value="1"/>
</dbReference>
<organism evidence="3 4">
    <name type="scientific">Desmospora activa DSM 45169</name>
    <dbReference type="NCBI Taxonomy" id="1121389"/>
    <lineage>
        <taxon>Bacteria</taxon>
        <taxon>Bacillati</taxon>
        <taxon>Bacillota</taxon>
        <taxon>Bacilli</taxon>
        <taxon>Bacillales</taxon>
        <taxon>Thermoactinomycetaceae</taxon>
        <taxon>Desmospora</taxon>
    </lineage>
</organism>
<dbReference type="PROSITE" id="PS51257">
    <property type="entry name" value="PROKAR_LIPOPROTEIN"/>
    <property type="match status" value="1"/>
</dbReference>
<dbReference type="InterPro" id="IPR004682">
    <property type="entry name" value="TRAP_DctP"/>
</dbReference>
<evidence type="ECO:0000313" key="3">
    <source>
        <dbReference type="EMBL" id="PTM59560.1"/>
    </source>
</evidence>
<evidence type="ECO:0000256" key="2">
    <source>
        <dbReference type="SAM" id="SignalP"/>
    </source>
</evidence>
<accession>A0A2T4ZCD3</accession>
<sequence>MRRLGFLALITMLIISGCGAQGVATSTTKKTITIAHNLNDQHPVHKGLERFSEEVEKRTNGSLSVKIYANGVLGSERDALEQLKRGGIDMTKVSAGQLESFSPSYRVFSLPYLFENQEHFYRAMQLPEIQQLYQSTEDQGYIALTFYDAGARSFYSNRPIQTPDDLKGMKIRIQESLAAAELIKQLGASPTPMAFGETYTGLQQGVIDGAENNETALTSSKHGEVSKIFAVTEHTRIPDMLLISTKTWNELSDDQKEAVSQAAKISTEYQKELWQEAIQLSIQEAEKSMDVRFINVDKEPFRQKLEPMVERYRQSDPLARDVIDAVENLKGEENSE</sequence>
<evidence type="ECO:0000313" key="4">
    <source>
        <dbReference type="Proteomes" id="UP000241639"/>
    </source>
</evidence>
<proteinExistence type="predicted"/>
<dbReference type="GO" id="GO:0030246">
    <property type="term" value="F:carbohydrate binding"/>
    <property type="evidence" value="ECO:0007669"/>
    <property type="project" value="TreeGrafter"/>
</dbReference>
<dbReference type="AlphaFoldDB" id="A0A2T4ZCD3"/>
<keyword evidence="4" id="KW-1185">Reference proteome</keyword>
<dbReference type="EMBL" id="PZZP01000001">
    <property type="protein sequence ID" value="PTM59560.1"/>
    <property type="molecule type" value="Genomic_DNA"/>
</dbReference>
<feature type="signal peptide" evidence="2">
    <location>
        <begin position="1"/>
        <end position="20"/>
    </location>
</feature>
<dbReference type="CDD" id="cd13671">
    <property type="entry name" value="PBP2_TRAP_SBP_like_3"/>
    <property type="match status" value="1"/>
</dbReference>
<dbReference type="GO" id="GO:0030288">
    <property type="term" value="C:outer membrane-bounded periplasmic space"/>
    <property type="evidence" value="ECO:0007669"/>
    <property type="project" value="InterPro"/>
</dbReference>
<evidence type="ECO:0000256" key="1">
    <source>
        <dbReference type="ARBA" id="ARBA00022729"/>
    </source>
</evidence>
<dbReference type="PIRSF" id="PIRSF006470">
    <property type="entry name" value="DctB"/>
    <property type="match status" value="1"/>
</dbReference>
<name>A0A2T4ZCD3_9BACL</name>
<reference evidence="3 4" key="1">
    <citation type="submission" date="2018-04" db="EMBL/GenBank/DDBJ databases">
        <title>Genomic Encyclopedia of Archaeal and Bacterial Type Strains, Phase II (KMG-II): from individual species to whole genera.</title>
        <authorList>
            <person name="Goeker M."/>
        </authorList>
    </citation>
    <scope>NUCLEOTIDE SEQUENCE [LARGE SCALE GENOMIC DNA]</scope>
    <source>
        <strain evidence="3 4">DSM 45169</strain>
    </source>
</reference>
<feature type="chain" id="PRO_5038450259" evidence="2">
    <location>
        <begin position="21"/>
        <end position="336"/>
    </location>
</feature>
<dbReference type="NCBIfam" id="NF037995">
    <property type="entry name" value="TRAP_S1"/>
    <property type="match status" value="1"/>
</dbReference>
<dbReference type="InterPro" id="IPR038404">
    <property type="entry name" value="TRAP_DctP_sf"/>
</dbReference>
<dbReference type="Gene3D" id="3.40.190.170">
    <property type="entry name" value="Bacterial extracellular solute-binding protein, family 7"/>
    <property type="match status" value="1"/>
</dbReference>
<dbReference type="SUPFAM" id="SSF53850">
    <property type="entry name" value="Periplasmic binding protein-like II"/>
    <property type="match status" value="1"/>
</dbReference>
<dbReference type="RefSeq" id="WP_170105378.1">
    <property type="nucleotide sequence ID" value="NZ_PZZP01000001.1"/>
</dbReference>
<dbReference type="PANTHER" id="PTHR33376">
    <property type="match status" value="1"/>
</dbReference>
<gene>
    <name evidence="3" type="ORF">C8J48_2184</name>
</gene>
<dbReference type="InterPro" id="IPR018389">
    <property type="entry name" value="DctP_fam"/>
</dbReference>
<dbReference type="Pfam" id="PF03480">
    <property type="entry name" value="DctP"/>
    <property type="match status" value="1"/>
</dbReference>
<keyword evidence="3" id="KW-0675">Receptor</keyword>
<dbReference type="GO" id="GO:0055085">
    <property type="term" value="P:transmembrane transport"/>
    <property type="evidence" value="ECO:0007669"/>
    <property type="project" value="InterPro"/>
</dbReference>
<dbReference type="PANTHER" id="PTHR33376:SF2">
    <property type="entry name" value="DICARBOXYLATE-BINDING PERIPLASMIC PROTEIN"/>
    <property type="match status" value="1"/>
</dbReference>